<evidence type="ECO:0000256" key="1">
    <source>
        <dbReference type="SAM" id="MobiDB-lite"/>
    </source>
</evidence>
<evidence type="ECO:0000313" key="2">
    <source>
        <dbReference type="EMBL" id="VFJ58458.1"/>
    </source>
</evidence>
<protein>
    <submittedName>
        <fullName evidence="2">RloB-like protein</fullName>
    </submittedName>
</protein>
<feature type="compositionally biased region" description="Basic and acidic residues" evidence="1">
    <location>
        <begin position="186"/>
        <end position="196"/>
    </location>
</feature>
<dbReference type="Pfam" id="PF13707">
    <property type="entry name" value="RloB"/>
    <property type="match status" value="1"/>
</dbReference>
<feature type="region of interest" description="Disordered" evidence="1">
    <location>
        <begin position="186"/>
        <end position="207"/>
    </location>
</feature>
<gene>
    <name evidence="2" type="ORF">BECKFW1821A_GA0114235_108211</name>
</gene>
<sequence length="221" mass="25766">MPKRRIRDSNQKQRGYPGKEALATSHDYVLIVCEGKKTEPHYFKELCREYRLGIVNIEVISADDGTDPMSVVRTARDKQESKKKTRKRPFDRVYCVFDRDEHTNFDDASRRITALQKQGFRAARSWPCFEFWLLLHFRYTRQPFERDGGRTAAQNCENALKSEMSNYRKGEKGVFSKLLPRLEEAKKNATRAREDAENTGENNPSTEIHELVGYLQKLKVA</sequence>
<organism evidence="2">
    <name type="scientific">Candidatus Kentrum sp. FW</name>
    <dbReference type="NCBI Taxonomy" id="2126338"/>
    <lineage>
        <taxon>Bacteria</taxon>
        <taxon>Pseudomonadati</taxon>
        <taxon>Pseudomonadota</taxon>
        <taxon>Gammaproteobacteria</taxon>
        <taxon>Candidatus Kentrum</taxon>
    </lineage>
</organism>
<dbReference type="EMBL" id="CAADEW010000082">
    <property type="protein sequence ID" value="VFJ58458.1"/>
    <property type="molecule type" value="Genomic_DNA"/>
</dbReference>
<accession>A0A450SWP1</accession>
<reference evidence="2" key="1">
    <citation type="submission" date="2019-02" db="EMBL/GenBank/DDBJ databases">
        <authorList>
            <person name="Gruber-Vodicka R. H."/>
            <person name="Seah K. B. B."/>
        </authorList>
    </citation>
    <scope>NUCLEOTIDE SEQUENCE</scope>
    <source>
        <strain evidence="2">BECK_BZ15</strain>
    </source>
</reference>
<name>A0A450SWP1_9GAMM</name>
<dbReference type="AlphaFoldDB" id="A0A450SWP1"/>
<proteinExistence type="predicted"/>
<dbReference type="InterPro" id="IPR025591">
    <property type="entry name" value="RloB"/>
</dbReference>